<reference evidence="1 2" key="1">
    <citation type="submission" date="2017-09" db="EMBL/GenBank/DDBJ databases">
        <title>Depth-based differentiation of microbial function through sediment-hosted aquifers and enrichment of novel symbionts in the deep terrestrial subsurface.</title>
        <authorList>
            <person name="Probst A.J."/>
            <person name="Ladd B."/>
            <person name="Jarett J.K."/>
            <person name="Geller-Mcgrath D.E."/>
            <person name="Sieber C.M."/>
            <person name="Emerson J.B."/>
            <person name="Anantharaman K."/>
            <person name="Thomas B.C."/>
            <person name="Malmstrom R."/>
            <person name="Stieglmeier M."/>
            <person name="Klingl A."/>
            <person name="Woyke T."/>
            <person name="Ryan C.M."/>
            <person name="Banfield J.F."/>
        </authorList>
    </citation>
    <scope>NUCLEOTIDE SEQUENCE [LARGE SCALE GENOMIC DNA]</scope>
    <source>
        <strain evidence="1">CG11_big_fil_rev_8_21_14_0_20_35_14</strain>
    </source>
</reference>
<dbReference type="Proteomes" id="UP000229893">
    <property type="component" value="Unassembled WGS sequence"/>
</dbReference>
<comment type="caution">
    <text evidence="1">The sequence shown here is derived from an EMBL/GenBank/DDBJ whole genome shotgun (WGS) entry which is preliminary data.</text>
</comment>
<sequence>MLETTSRHRLRRGLRGYLILFAPHAFVSQGQECPSVLPSPLVFHMISTDSTPTPCVPHTSNIL</sequence>
<proteinExistence type="predicted"/>
<gene>
    <name evidence="1" type="ORF">COV57_00425</name>
</gene>
<evidence type="ECO:0000313" key="1">
    <source>
        <dbReference type="EMBL" id="PIR05196.1"/>
    </source>
</evidence>
<evidence type="ECO:0000313" key="2">
    <source>
        <dbReference type="Proteomes" id="UP000229893"/>
    </source>
</evidence>
<protein>
    <submittedName>
        <fullName evidence="1">Uncharacterized protein</fullName>
    </submittedName>
</protein>
<name>A0A2H0NAS4_9BACT</name>
<accession>A0A2H0NAS4</accession>
<organism evidence="1 2">
    <name type="scientific">Candidatus Liptonbacteria bacterium CG11_big_fil_rev_8_21_14_0_20_35_14</name>
    <dbReference type="NCBI Taxonomy" id="1974634"/>
    <lineage>
        <taxon>Bacteria</taxon>
        <taxon>Candidatus Liptoniibacteriota</taxon>
    </lineage>
</organism>
<dbReference type="AlphaFoldDB" id="A0A2H0NAS4"/>
<dbReference type="EMBL" id="PCWO01000005">
    <property type="protein sequence ID" value="PIR05196.1"/>
    <property type="molecule type" value="Genomic_DNA"/>
</dbReference>